<dbReference type="SUPFAM" id="SSF53474">
    <property type="entry name" value="alpha/beta-Hydrolases"/>
    <property type="match status" value="1"/>
</dbReference>
<dbReference type="Pfam" id="PF01764">
    <property type="entry name" value="Lipase_3"/>
    <property type="match status" value="1"/>
</dbReference>
<organism evidence="3 4">
    <name type="scientific">Toxocara canis</name>
    <name type="common">Canine roundworm</name>
    <dbReference type="NCBI Taxonomy" id="6265"/>
    <lineage>
        <taxon>Eukaryota</taxon>
        <taxon>Metazoa</taxon>
        <taxon>Ecdysozoa</taxon>
        <taxon>Nematoda</taxon>
        <taxon>Chromadorea</taxon>
        <taxon>Rhabditida</taxon>
        <taxon>Spirurina</taxon>
        <taxon>Ascaridomorpha</taxon>
        <taxon>Ascaridoidea</taxon>
        <taxon>Toxocaridae</taxon>
        <taxon>Toxocara</taxon>
    </lineage>
</organism>
<dbReference type="PANTHER" id="PTHR45908">
    <property type="entry name" value="PROTEIN CBG11750-RELATED"/>
    <property type="match status" value="1"/>
</dbReference>
<evidence type="ECO:0000256" key="1">
    <source>
        <dbReference type="SAM" id="SignalP"/>
    </source>
</evidence>
<evidence type="ECO:0000313" key="3">
    <source>
        <dbReference type="EMBL" id="KHN76669.1"/>
    </source>
</evidence>
<dbReference type="Proteomes" id="UP000031036">
    <property type="component" value="Unassembled WGS sequence"/>
</dbReference>
<dbReference type="EMBL" id="JPKZ01002481">
    <property type="protein sequence ID" value="KHN76669.1"/>
    <property type="molecule type" value="Genomic_DNA"/>
</dbReference>
<keyword evidence="4" id="KW-1185">Reference proteome</keyword>
<dbReference type="InterPro" id="IPR002921">
    <property type="entry name" value="Fungal_lipase-type"/>
</dbReference>
<reference evidence="3 4" key="1">
    <citation type="submission" date="2014-11" db="EMBL/GenBank/DDBJ databases">
        <title>Genetic blueprint of the zoonotic pathogen Toxocara canis.</title>
        <authorList>
            <person name="Zhu X.-Q."/>
            <person name="Korhonen P.K."/>
            <person name="Cai H."/>
            <person name="Young N.D."/>
            <person name="Nejsum P."/>
            <person name="von Samson-Himmelstjerna G."/>
            <person name="Boag P.R."/>
            <person name="Tan P."/>
            <person name="Li Q."/>
            <person name="Min J."/>
            <person name="Yang Y."/>
            <person name="Wang X."/>
            <person name="Fang X."/>
            <person name="Hall R.S."/>
            <person name="Hofmann A."/>
            <person name="Sternberg P.W."/>
            <person name="Jex A.R."/>
            <person name="Gasser R.B."/>
        </authorList>
    </citation>
    <scope>NUCLEOTIDE SEQUENCE [LARGE SCALE GENOMIC DNA]</scope>
    <source>
        <strain evidence="3">PN_DK_2014</strain>
    </source>
</reference>
<feature type="domain" description="Fungal lipase-type" evidence="2">
    <location>
        <begin position="90"/>
        <end position="233"/>
    </location>
</feature>
<dbReference type="OMA" id="KHKLHNA"/>
<dbReference type="OrthoDB" id="426718at2759"/>
<proteinExistence type="predicted"/>
<evidence type="ECO:0000259" key="2">
    <source>
        <dbReference type="Pfam" id="PF01764"/>
    </source>
</evidence>
<dbReference type="Gene3D" id="3.40.50.1820">
    <property type="entry name" value="alpha/beta hydrolase"/>
    <property type="match status" value="1"/>
</dbReference>
<dbReference type="GO" id="GO:0006629">
    <property type="term" value="P:lipid metabolic process"/>
    <property type="evidence" value="ECO:0007669"/>
    <property type="project" value="InterPro"/>
</dbReference>
<dbReference type="PANTHER" id="PTHR45908:SF19">
    <property type="entry name" value="FUNGAL LIPASE-LIKE DOMAIN-CONTAINING PROTEIN"/>
    <property type="match status" value="1"/>
</dbReference>
<feature type="signal peptide" evidence="1">
    <location>
        <begin position="1"/>
        <end position="23"/>
    </location>
</feature>
<dbReference type="InterPro" id="IPR029058">
    <property type="entry name" value="AB_hydrolase_fold"/>
</dbReference>
<protein>
    <submittedName>
        <fullName evidence="3">Lipase-like protein</fullName>
    </submittedName>
</protein>
<dbReference type="STRING" id="6265.A0A0B2V5A4"/>
<keyword evidence="1" id="KW-0732">Signal</keyword>
<dbReference type="CDD" id="cd00519">
    <property type="entry name" value="Lipase_3"/>
    <property type="match status" value="1"/>
</dbReference>
<gene>
    <name evidence="3" type="primary">ZK262.3</name>
    <name evidence="3" type="ORF">Tcan_14927</name>
</gene>
<dbReference type="AlphaFoldDB" id="A0A0B2V5A4"/>
<feature type="chain" id="PRO_5002077944" evidence="1">
    <location>
        <begin position="24"/>
        <end position="347"/>
    </location>
</feature>
<name>A0A0B2V5A4_TOXCA</name>
<comment type="caution">
    <text evidence="3">The sequence shown here is derived from an EMBL/GenBank/DDBJ whole genome shotgun (WGS) entry which is preliminary data.</text>
</comment>
<accession>A0A0B2V5A4</accession>
<sequence>MAAALSFFLQVVLLAFSLHLSLSTYDDAVDFNESLARFAFDHAAAAYAKNPRKCISKYHRSHLVRREMVPCDYVHDKCWYFISISNGVIVVAFRGTKTKIQLITEIVETMSQPKCNFEGGGAVQHYFNTALNAIWPTILAVLQKLTKVYPLYDILFTGHSLGGALASLASARFEYARQNTSHASTTSTSRVILVTFGQPRVGNRQFAFLHDQIVPNSFRVVHRYDLVPHLPSCAPRIWSDTCTSFFNHGPYHHGTEIWYPNDMSDYAWYRVCKMPPTDEDRTCSNKHFLRFRVNDHLFYFNEHVSKYGISGCMPSKVRSPNSTSNDIYELEGEEDVQENRIKDSHFV</sequence>
<evidence type="ECO:0000313" key="4">
    <source>
        <dbReference type="Proteomes" id="UP000031036"/>
    </source>
</evidence>